<evidence type="ECO:0000256" key="2">
    <source>
        <dbReference type="ARBA" id="ARBA00004496"/>
    </source>
</evidence>
<dbReference type="Pfam" id="PF00794">
    <property type="entry name" value="PI3K_rbd"/>
    <property type="match status" value="1"/>
</dbReference>
<protein>
    <recommendedName>
        <fullName evidence="30">Phosphatidylinositol 4,5-bisphosphate 3-kinase catalytic subunit gamma isoform</fullName>
        <ecNumber evidence="8">2.7.1.137</ecNumber>
        <ecNumber evidence="6">2.7.1.153</ecNumber>
        <ecNumber evidence="7">2.7.1.154</ecNumber>
        <ecNumber evidence="9">2.7.11.1</ecNumber>
    </recommendedName>
    <alternativeName>
        <fullName evidence="34">Phosphatidylinositol 4,5-bisphosphate 3-kinase 110 kDa catalytic subunit gamma</fullName>
    </alternativeName>
    <alternativeName>
        <fullName evidence="33">Phosphoinositide-3-kinase catalytic gamma polypeptide</fullName>
    </alternativeName>
    <alternativeName>
        <fullName evidence="31">Serine/threonine protein kinase PIK3CG</fullName>
    </alternativeName>
    <alternativeName>
        <fullName evidence="32">p120-PI3K</fullName>
    </alternativeName>
</protein>
<evidence type="ECO:0000256" key="11">
    <source>
        <dbReference type="ARBA" id="ARBA00022490"/>
    </source>
</evidence>
<dbReference type="SUPFAM" id="SSF48371">
    <property type="entry name" value="ARM repeat"/>
    <property type="match status" value="1"/>
</dbReference>
<dbReference type="EC" id="2.7.11.1" evidence="9"/>
<dbReference type="SMART" id="SM00144">
    <property type="entry name" value="PI3K_rbd"/>
    <property type="match status" value="1"/>
</dbReference>
<proteinExistence type="inferred from homology"/>
<dbReference type="GO" id="GO:0005943">
    <property type="term" value="C:phosphatidylinositol 3-kinase complex, class IA"/>
    <property type="evidence" value="ECO:0007669"/>
    <property type="project" value="TreeGrafter"/>
</dbReference>
<dbReference type="FunFam" id="1.10.1070.11:FF:000010">
    <property type="entry name" value="Phosphatidylinositol 4,5-bisphosphate 3-kinase catalytic subunit gamma isoform"/>
    <property type="match status" value="1"/>
</dbReference>
<evidence type="ECO:0000256" key="10">
    <source>
        <dbReference type="ARBA" id="ARBA00022475"/>
    </source>
</evidence>
<sequence>MDGQQIQVSDEEPEVLREESRRRRRRKKAITSSPCTSMDQISVEFVLPTVARGGNGPDSLLLEVAGNWTVEQVKAQVWLKAVTLNLCPDFYQQFSPDHCILLYQKKGNVCEIYDKHQVFQTLDCIRYWRGTKDVGRIQLVPRPQPSEESQQYQSYLNCLIGYDVTDVSNVHDDELEFTRRKLLTPRRIELSDRDPKLYSMDPWVTRKPLHEHLRTKINNSHILVVIHISTASQTIKVSIDDTPTQVLASFFAKTANKRVLLGIPENKCETDFVLRVCGREEYLYGEKPLQNFNWVRQCLKNGEEIHLVLETPPDPELDLVQKEDWAQVDDCTGVAGTHEQLTIDEKDHERVFTISMWDCNRKFRVKVLGIDIPSLPKVPEFVVFIEASIFHGQQLLAQERTTSKSFNEEVLWNCWLEFNIKIKDLPKGARLNLQVNSDFSLKVNEVNNESKLNCCRLLYYVNLLLIDHRSLLRQGEFILHMWKMPEKSEESSSSINADKLTSATNPDKASSMAIAILLDKYCYPVVLPKSRDVGRDYGAAGEEAEGGERGQREMPNHLKKQFEAIVATDPLHPLSPEDKELLWHFRHECMRDPRAYPKLLGSVRWGKQEDVLATHRLLERSSAWDTSGLDVGLAMQLLDCHYSDAQVRSMAVRKLETLEDDDVLRYLLQLVQAVKFEPYHDSALVRFLLKRALRSKRIGHFLFWFLRSEIAQSMHYQQRYAVLLEAYLRGCGENMLQDFRKQVEMTEALQKVTCEIKAMSDDKYHVTAQVVFQLRQKLETLQASGLPESFRVPYDPGLRAGVLLIEQCKVMASKKKPLWLQFKRADPTTLSKDPIGIIFKDGDDLRQDMLILQILLIMESIWETESLDLCLLPYGCISTGNRIGMIEIVKDATTIANIQQSVVGSTGAFKDELLCQWLRDKCVSEEKFQQAVERFLFSCGGYCVATYVLGIGDRHNDNIMITESGNLFHIDFGHILGNYKSFMGISKEWVPFVLTPDFLYVMGTSGKKSSPHFQKFQDVCVKAYLALRHHTNLLIILFSMMLMTGMPQLTSKEDIEYIREALTVGRSEDDAQRHLLDQIEICREKGWMVQVNWFVHLVLGIKQGVEKRST</sequence>
<keyword evidence="18" id="KW-0547">Nucleotide-binding</keyword>
<dbReference type="InterPro" id="IPR001263">
    <property type="entry name" value="PI3K_accessory_dom"/>
</dbReference>
<dbReference type="SMART" id="SM00145">
    <property type="entry name" value="PI3Ka"/>
    <property type="match status" value="1"/>
</dbReference>
<keyword evidence="15" id="KW-0254">Endocytosis</keyword>
<dbReference type="GO" id="GO:0043491">
    <property type="term" value="P:phosphatidylinositol 3-kinase/protein kinase B signal transduction"/>
    <property type="evidence" value="ECO:0007669"/>
    <property type="project" value="TreeGrafter"/>
</dbReference>
<keyword evidence="19" id="KW-0418">Kinase</keyword>
<evidence type="ECO:0000256" key="28">
    <source>
        <dbReference type="ARBA" id="ARBA00048977"/>
    </source>
</evidence>
<comment type="similarity">
    <text evidence="5">Belongs to the PI3/PI4-kinase family. Type III PI4K subfamily.</text>
</comment>
<dbReference type="GO" id="GO:0005829">
    <property type="term" value="C:cytosol"/>
    <property type="evidence" value="ECO:0007669"/>
    <property type="project" value="UniProtKB-ARBA"/>
</dbReference>
<dbReference type="GO" id="GO:0002376">
    <property type="term" value="P:immune system process"/>
    <property type="evidence" value="ECO:0007669"/>
    <property type="project" value="UniProtKB-KW"/>
</dbReference>
<evidence type="ECO:0000256" key="6">
    <source>
        <dbReference type="ARBA" id="ARBA00012010"/>
    </source>
</evidence>
<dbReference type="GO" id="GO:0010595">
    <property type="term" value="P:positive regulation of endothelial cell migration"/>
    <property type="evidence" value="ECO:0007669"/>
    <property type="project" value="UniProtKB-ARBA"/>
</dbReference>
<keyword evidence="21" id="KW-0391">Immunity</keyword>
<dbReference type="SMART" id="SM00146">
    <property type="entry name" value="PI3Kc"/>
    <property type="match status" value="1"/>
</dbReference>
<evidence type="ECO:0000256" key="31">
    <source>
        <dbReference type="ARBA" id="ARBA00076130"/>
    </source>
</evidence>
<dbReference type="SUPFAM" id="SSF49562">
    <property type="entry name" value="C2 domain (Calcium/lipid-binding domain, CaLB)"/>
    <property type="match status" value="1"/>
</dbReference>
<dbReference type="Proteomes" id="UP001501940">
    <property type="component" value="Chromosome 21"/>
</dbReference>
<dbReference type="GeneTree" id="ENSGT00940000156858"/>
<dbReference type="PROSITE" id="PS51547">
    <property type="entry name" value="C2_PI3K"/>
    <property type="match status" value="1"/>
</dbReference>
<evidence type="ECO:0000256" key="35">
    <source>
        <dbReference type="SAM" id="MobiDB-lite"/>
    </source>
</evidence>
<dbReference type="InterPro" id="IPR003113">
    <property type="entry name" value="PI3K_ABD"/>
</dbReference>
<evidence type="ECO:0000256" key="19">
    <source>
        <dbReference type="ARBA" id="ARBA00022777"/>
    </source>
</evidence>
<reference evidence="41" key="2">
    <citation type="submission" date="2025-08" db="UniProtKB">
        <authorList>
            <consortium name="Ensembl"/>
        </authorList>
    </citation>
    <scope>IDENTIFICATION</scope>
</reference>
<evidence type="ECO:0000256" key="33">
    <source>
        <dbReference type="ARBA" id="ARBA00080619"/>
    </source>
</evidence>
<evidence type="ECO:0000256" key="1">
    <source>
        <dbReference type="ARBA" id="ARBA00004236"/>
    </source>
</evidence>
<feature type="domain" description="C2 PI3K-type" evidence="40">
    <location>
        <begin position="359"/>
        <end position="524"/>
    </location>
</feature>
<dbReference type="Pfam" id="PF00613">
    <property type="entry name" value="PI3Ka"/>
    <property type="match status" value="1"/>
</dbReference>
<comment type="subcellular location">
    <subcellularLocation>
        <location evidence="1">Cell membrane</location>
    </subcellularLocation>
    <subcellularLocation>
        <location evidence="2">Cytoplasm</location>
    </subcellularLocation>
</comment>
<dbReference type="InterPro" id="IPR042236">
    <property type="entry name" value="PI3K_accessory_sf"/>
</dbReference>
<dbReference type="FunFam" id="3.30.1010.10:FF:000008">
    <property type="entry name" value="Phosphatidylinositol 4,5-bisphosphate 3-kinase catalytic subunit gamma"/>
    <property type="match status" value="1"/>
</dbReference>
<keyword evidence="24" id="KW-0395">Inflammatory response</keyword>
<dbReference type="SMART" id="SM00142">
    <property type="entry name" value="PI3K_C2"/>
    <property type="match status" value="1"/>
</dbReference>
<dbReference type="CDD" id="cd00872">
    <property type="entry name" value="PI3Ka_I"/>
    <property type="match status" value="1"/>
</dbReference>
<dbReference type="InterPro" id="IPR036940">
    <property type="entry name" value="PI3/4_kinase_cat_sf"/>
</dbReference>
<evidence type="ECO:0000256" key="26">
    <source>
        <dbReference type="ARBA" id="ARBA00023985"/>
    </source>
</evidence>
<keyword evidence="42" id="KW-1185">Reference proteome</keyword>
<dbReference type="Gene3D" id="1.10.1070.11">
    <property type="entry name" value="Phosphatidylinositol 3-/4-kinase, catalytic domain"/>
    <property type="match status" value="1"/>
</dbReference>
<dbReference type="SUPFAM" id="SSF54236">
    <property type="entry name" value="Ubiquitin-like"/>
    <property type="match status" value="1"/>
</dbReference>
<dbReference type="Ensembl" id="ENSAOCT00000064368.1">
    <property type="protein sequence ID" value="ENSAOCP00000038832.1"/>
    <property type="gene ID" value="ENSAOCG00000002034.2"/>
</dbReference>
<dbReference type="PANTHER" id="PTHR10048">
    <property type="entry name" value="PHOSPHATIDYLINOSITOL KINASE"/>
    <property type="match status" value="1"/>
</dbReference>
<evidence type="ECO:0000313" key="42">
    <source>
        <dbReference type="Proteomes" id="UP001501940"/>
    </source>
</evidence>
<dbReference type="GO" id="GO:0001525">
    <property type="term" value="P:angiogenesis"/>
    <property type="evidence" value="ECO:0007669"/>
    <property type="project" value="UniProtKB-KW"/>
</dbReference>
<keyword evidence="17" id="KW-0808">Transferase</keyword>
<evidence type="ECO:0000256" key="24">
    <source>
        <dbReference type="ARBA" id="ARBA00023198"/>
    </source>
</evidence>
<dbReference type="InterPro" id="IPR011009">
    <property type="entry name" value="Kinase-like_dom_sf"/>
</dbReference>
<name>A0AAQ5XD93_AMPOC</name>
<dbReference type="GO" id="GO:0035005">
    <property type="term" value="F:1-phosphatidylinositol-4-phosphate 3-kinase activity"/>
    <property type="evidence" value="ECO:0007669"/>
    <property type="project" value="UniProtKB-EC"/>
</dbReference>
<accession>A0AAQ5XD93</accession>
<evidence type="ECO:0000256" key="20">
    <source>
        <dbReference type="ARBA" id="ARBA00022840"/>
    </source>
</evidence>
<reference evidence="41 42" key="1">
    <citation type="submission" date="2022-01" db="EMBL/GenBank/DDBJ databases">
        <title>A chromosome-scale genome assembly of the false clownfish, Amphiprion ocellaris.</title>
        <authorList>
            <person name="Ryu T."/>
        </authorList>
    </citation>
    <scope>NUCLEOTIDE SEQUENCE [LARGE SCALE GENOMIC DNA]</scope>
</reference>
<evidence type="ECO:0000256" key="14">
    <source>
        <dbReference type="ARBA" id="ARBA00022553"/>
    </source>
</evidence>
<evidence type="ECO:0000256" key="34">
    <source>
        <dbReference type="ARBA" id="ARBA00083126"/>
    </source>
</evidence>
<evidence type="ECO:0000256" key="29">
    <source>
        <dbReference type="ARBA" id="ARBA00063154"/>
    </source>
</evidence>
<evidence type="ECO:0000256" key="32">
    <source>
        <dbReference type="ARBA" id="ARBA00078766"/>
    </source>
</evidence>
<keyword evidence="11" id="KW-0963">Cytoplasm</keyword>
<evidence type="ECO:0000259" key="38">
    <source>
        <dbReference type="PROSITE" id="PS51545"/>
    </source>
</evidence>
<keyword evidence="16" id="KW-0037">Angiogenesis</keyword>
<dbReference type="InterPro" id="IPR000341">
    <property type="entry name" value="PI3K_Ras-bd_dom"/>
</dbReference>
<keyword evidence="14" id="KW-0597">Phosphoprotein</keyword>
<dbReference type="InterPro" id="IPR016024">
    <property type="entry name" value="ARM-type_fold"/>
</dbReference>
<feature type="domain" description="PI3K-ABD" evidence="37">
    <location>
        <begin position="37"/>
        <end position="143"/>
    </location>
</feature>
<evidence type="ECO:0000256" key="3">
    <source>
        <dbReference type="ARBA" id="ARBA00004805"/>
    </source>
</evidence>
<dbReference type="AlphaFoldDB" id="A0AAQ5XD93"/>
<evidence type="ECO:0000256" key="12">
    <source>
        <dbReference type="ARBA" id="ARBA00022500"/>
    </source>
</evidence>
<dbReference type="EC" id="2.7.1.153" evidence="6"/>
<dbReference type="GO" id="GO:0005944">
    <property type="term" value="C:phosphatidylinositol 3-kinase complex, class IB"/>
    <property type="evidence" value="ECO:0007669"/>
    <property type="project" value="TreeGrafter"/>
</dbReference>
<dbReference type="InterPro" id="IPR035892">
    <property type="entry name" value="C2_domain_sf"/>
</dbReference>
<dbReference type="PROSITE" id="PS00915">
    <property type="entry name" value="PI3_4_KINASE_1"/>
    <property type="match status" value="1"/>
</dbReference>
<evidence type="ECO:0000259" key="37">
    <source>
        <dbReference type="PROSITE" id="PS51544"/>
    </source>
</evidence>
<organism evidence="41 42">
    <name type="scientific">Amphiprion ocellaris</name>
    <name type="common">Clown anemonefish</name>
    <dbReference type="NCBI Taxonomy" id="80972"/>
    <lineage>
        <taxon>Eukaryota</taxon>
        <taxon>Metazoa</taxon>
        <taxon>Chordata</taxon>
        <taxon>Craniata</taxon>
        <taxon>Vertebrata</taxon>
        <taxon>Euteleostomi</taxon>
        <taxon>Actinopterygii</taxon>
        <taxon>Neopterygii</taxon>
        <taxon>Teleostei</taxon>
        <taxon>Neoteleostei</taxon>
        <taxon>Acanthomorphata</taxon>
        <taxon>Ovalentaria</taxon>
        <taxon>Pomacentridae</taxon>
        <taxon>Amphiprion</taxon>
    </lineage>
</organism>
<comment type="catalytic activity">
    <reaction evidence="25">
        <text>a 1,2-diacyl-sn-glycero-3-phospho-(1D-myo-inositol-4,5-bisphosphate) + ATP = a 1,2-diacyl-sn-glycero-3-phospho-(1D-myo-inositol-3,4,5-trisphosphate) + ADP + H(+)</text>
        <dbReference type="Rhea" id="RHEA:21292"/>
        <dbReference type="ChEBI" id="CHEBI:15378"/>
        <dbReference type="ChEBI" id="CHEBI:30616"/>
        <dbReference type="ChEBI" id="CHEBI:57836"/>
        <dbReference type="ChEBI" id="CHEBI:58456"/>
        <dbReference type="ChEBI" id="CHEBI:456216"/>
        <dbReference type="EC" id="2.7.1.153"/>
    </reaction>
    <physiologicalReaction direction="left-to-right" evidence="25">
        <dbReference type="Rhea" id="RHEA:21293"/>
    </physiologicalReaction>
</comment>
<dbReference type="GO" id="GO:0035022">
    <property type="term" value="P:positive regulation of Rac protein signal transduction"/>
    <property type="evidence" value="ECO:0007669"/>
    <property type="project" value="UniProtKB-ARBA"/>
</dbReference>
<dbReference type="GO" id="GO:0004674">
    <property type="term" value="F:protein serine/threonine kinase activity"/>
    <property type="evidence" value="ECO:0007669"/>
    <property type="project" value="UniProtKB-KW"/>
</dbReference>
<comment type="pathway">
    <text evidence="4">Lipid metabolism.</text>
</comment>
<dbReference type="GO" id="GO:0003376">
    <property type="term" value="P:sphingosine-1-phosphate receptor signaling pathway"/>
    <property type="evidence" value="ECO:0007669"/>
    <property type="project" value="UniProtKB-ARBA"/>
</dbReference>
<dbReference type="PANTHER" id="PTHR10048:SF119">
    <property type="entry name" value="PHOSPHATIDYLINOSITOL-4,5-BISPHOSPHATE 3-KINASE"/>
    <property type="match status" value="1"/>
</dbReference>
<evidence type="ECO:0000256" key="25">
    <source>
        <dbReference type="ARBA" id="ARBA00023981"/>
    </source>
</evidence>
<dbReference type="Pfam" id="PF00792">
    <property type="entry name" value="PI3K_C2"/>
    <property type="match status" value="1"/>
</dbReference>
<dbReference type="EC" id="2.7.1.154" evidence="7"/>
<feature type="domain" description="PIK helical" evidence="38">
    <location>
        <begin position="548"/>
        <end position="730"/>
    </location>
</feature>
<keyword evidence="20" id="KW-0067">ATP-binding</keyword>
<dbReference type="InterPro" id="IPR002420">
    <property type="entry name" value="PI3K-type_C2_dom"/>
</dbReference>
<evidence type="ECO:0000256" key="15">
    <source>
        <dbReference type="ARBA" id="ARBA00022583"/>
    </source>
</evidence>
<dbReference type="CDD" id="cd00894">
    <property type="entry name" value="PI3Kc_IB_gamma"/>
    <property type="match status" value="1"/>
</dbReference>
<evidence type="ECO:0000256" key="30">
    <source>
        <dbReference type="ARBA" id="ARBA00069069"/>
    </source>
</evidence>
<dbReference type="InterPro" id="IPR029071">
    <property type="entry name" value="Ubiquitin-like_domsf"/>
</dbReference>
<dbReference type="FunFam" id="2.60.40.150:FF:000087">
    <property type="entry name" value="Phosphatidylinositol 4,5-bisphosphate 3-kinase catalytic subunit gamma isoform"/>
    <property type="match status" value="1"/>
</dbReference>
<dbReference type="GO" id="GO:0005886">
    <property type="term" value="C:plasma membrane"/>
    <property type="evidence" value="ECO:0007669"/>
    <property type="project" value="UniProtKB-SubCell"/>
</dbReference>
<keyword evidence="10" id="KW-1003">Cell membrane</keyword>
<evidence type="ECO:0000256" key="22">
    <source>
        <dbReference type="ARBA" id="ARBA00023098"/>
    </source>
</evidence>
<keyword evidence="12" id="KW-0145">Chemotaxis</keyword>
<dbReference type="InterPro" id="IPR018936">
    <property type="entry name" value="PI3/4_kinase_CS"/>
</dbReference>
<dbReference type="GO" id="GO:0006954">
    <property type="term" value="P:inflammatory response"/>
    <property type="evidence" value="ECO:0007669"/>
    <property type="project" value="UniProtKB-KW"/>
</dbReference>
<evidence type="ECO:0000259" key="36">
    <source>
        <dbReference type="PROSITE" id="PS50290"/>
    </source>
</evidence>
<keyword evidence="23" id="KW-0472">Membrane</keyword>
<comment type="catalytic activity">
    <reaction evidence="27">
        <text>a 1,2-diacyl-sn-glycero-3-phospho-(1D-myo-inositol 4-phosphate) + ATP = a 1,2-diacyl-sn-glycero-3-phospho-(1D-myo-inositol-3,4-bisphosphate) + ADP + H(+)</text>
        <dbReference type="Rhea" id="RHEA:18373"/>
        <dbReference type="ChEBI" id="CHEBI:15378"/>
        <dbReference type="ChEBI" id="CHEBI:30616"/>
        <dbReference type="ChEBI" id="CHEBI:57658"/>
        <dbReference type="ChEBI" id="CHEBI:58178"/>
        <dbReference type="ChEBI" id="CHEBI:456216"/>
        <dbReference type="EC" id="2.7.1.154"/>
    </reaction>
    <physiologicalReaction direction="left-to-right" evidence="27">
        <dbReference type="Rhea" id="RHEA:18374"/>
    </physiologicalReaction>
</comment>
<keyword evidence="13" id="KW-0723">Serine/threonine-protein kinase</keyword>
<dbReference type="GO" id="GO:0005524">
    <property type="term" value="F:ATP binding"/>
    <property type="evidence" value="ECO:0007669"/>
    <property type="project" value="UniProtKB-KW"/>
</dbReference>
<dbReference type="Pfam" id="PF00454">
    <property type="entry name" value="PI3_PI4_kinase"/>
    <property type="match status" value="1"/>
</dbReference>
<keyword evidence="22" id="KW-0443">Lipid metabolism</keyword>
<evidence type="ECO:0000256" key="5">
    <source>
        <dbReference type="ARBA" id="ARBA00006209"/>
    </source>
</evidence>
<comment type="catalytic activity">
    <reaction evidence="26">
        <text>a 1,2-diacyl-sn-glycero-3-phospho-(1D-myo-inositol) + ATP = a 1,2-diacyl-sn-glycero-3-phospho-(1D-myo-inositol-3-phosphate) + ADP + H(+)</text>
        <dbReference type="Rhea" id="RHEA:12709"/>
        <dbReference type="ChEBI" id="CHEBI:15378"/>
        <dbReference type="ChEBI" id="CHEBI:30616"/>
        <dbReference type="ChEBI" id="CHEBI:57880"/>
        <dbReference type="ChEBI" id="CHEBI:58088"/>
        <dbReference type="ChEBI" id="CHEBI:456216"/>
        <dbReference type="EC" id="2.7.1.137"/>
    </reaction>
    <physiologicalReaction direction="left-to-right" evidence="26">
        <dbReference type="Rhea" id="RHEA:12710"/>
    </physiologicalReaction>
</comment>
<dbReference type="Gene3D" id="3.10.20.770">
    <property type="match status" value="1"/>
</dbReference>
<dbReference type="EC" id="2.7.1.137" evidence="8"/>
<evidence type="ECO:0000256" key="4">
    <source>
        <dbReference type="ARBA" id="ARBA00005189"/>
    </source>
</evidence>
<evidence type="ECO:0000256" key="8">
    <source>
        <dbReference type="ARBA" id="ARBA00012073"/>
    </source>
</evidence>
<feature type="domain" description="PI3K-RBD" evidence="39">
    <location>
        <begin position="219"/>
        <end position="311"/>
    </location>
</feature>
<comment type="catalytic activity">
    <reaction evidence="28">
        <text>L-seryl-[protein] + ATP = O-phospho-L-seryl-[protein] + ADP + H(+)</text>
        <dbReference type="Rhea" id="RHEA:17989"/>
        <dbReference type="Rhea" id="RHEA-COMP:9863"/>
        <dbReference type="Rhea" id="RHEA-COMP:11604"/>
        <dbReference type="ChEBI" id="CHEBI:15378"/>
        <dbReference type="ChEBI" id="CHEBI:29999"/>
        <dbReference type="ChEBI" id="CHEBI:30616"/>
        <dbReference type="ChEBI" id="CHEBI:83421"/>
        <dbReference type="ChEBI" id="CHEBI:456216"/>
        <dbReference type="EC" id="2.7.11.1"/>
    </reaction>
    <physiologicalReaction direction="left-to-right" evidence="28">
        <dbReference type="Rhea" id="RHEA:17990"/>
    </physiologicalReaction>
</comment>
<dbReference type="InterPro" id="IPR000403">
    <property type="entry name" value="PI3/4_kinase_cat_dom"/>
</dbReference>
<evidence type="ECO:0000256" key="18">
    <source>
        <dbReference type="ARBA" id="ARBA00022741"/>
    </source>
</evidence>
<dbReference type="GO" id="GO:0016303">
    <property type="term" value="F:1-phosphatidylinositol-3-kinase activity"/>
    <property type="evidence" value="ECO:0007669"/>
    <property type="project" value="UniProtKB-EC"/>
</dbReference>
<evidence type="ECO:0000313" key="41">
    <source>
        <dbReference type="Ensembl" id="ENSAOCP00000038832.1"/>
    </source>
</evidence>
<dbReference type="Gene3D" id="2.60.40.150">
    <property type="entry name" value="C2 domain"/>
    <property type="match status" value="1"/>
</dbReference>
<evidence type="ECO:0000259" key="40">
    <source>
        <dbReference type="PROSITE" id="PS51547"/>
    </source>
</evidence>
<dbReference type="InterPro" id="IPR045580">
    <property type="entry name" value="PIK3CG_ABD"/>
</dbReference>
<gene>
    <name evidence="41" type="primary">PIK3CG</name>
</gene>
<evidence type="ECO:0000256" key="17">
    <source>
        <dbReference type="ARBA" id="ARBA00022679"/>
    </source>
</evidence>
<dbReference type="Gene3D" id="1.25.40.70">
    <property type="entry name" value="Phosphatidylinositol 3-kinase, accessory domain (PIK)"/>
    <property type="match status" value="1"/>
</dbReference>
<dbReference type="PROSITE" id="PS50290">
    <property type="entry name" value="PI3_4_KINASE_3"/>
    <property type="match status" value="1"/>
</dbReference>
<feature type="region of interest" description="Disordered" evidence="35">
    <location>
        <begin position="1"/>
        <end position="29"/>
    </location>
</feature>
<dbReference type="GO" id="GO:0006897">
    <property type="term" value="P:endocytosis"/>
    <property type="evidence" value="ECO:0007669"/>
    <property type="project" value="UniProtKB-KW"/>
</dbReference>
<dbReference type="PROSITE" id="PS51545">
    <property type="entry name" value="PIK_HELICAL"/>
    <property type="match status" value="1"/>
</dbReference>
<evidence type="ECO:0000256" key="13">
    <source>
        <dbReference type="ARBA" id="ARBA00022527"/>
    </source>
</evidence>
<comment type="subunit">
    <text evidence="29">Heterodimer of a catalytic subunit PIK3CG and a PIK3R5 or PIK3R6 regulatory subunit. Interacts with GRK2 through the PIK helical domain. Interaction with GRK2 is required for targeting to agonist-occupied receptor. Interacts with PDE3B; regulates PDE3B activity and thereby cAMP levels in cells. Interacts with TPM2. Interacts with EPHA8; regulates integrin-mediated cell adhesion to substrate. Interacts with HRAS; the interaction is required for membrane recruitment and beta-gamma G protein dimer-dependent activation of the PI3K gamma complex PIK3CG:PIK3R6.</text>
</comment>
<evidence type="ECO:0000256" key="16">
    <source>
        <dbReference type="ARBA" id="ARBA00022657"/>
    </source>
</evidence>
<evidence type="ECO:0000256" key="7">
    <source>
        <dbReference type="ARBA" id="ARBA00012013"/>
    </source>
</evidence>
<comment type="pathway">
    <text evidence="3">Phospholipid metabolism; phosphatidylinositol phosphate biosynthesis.</text>
</comment>
<dbReference type="InterPro" id="IPR015433">
    <property type="entry name" value="PI3/4_kinase"/>
</dbReference>
<dbReference type="GO" id="GO:0048015">
    <property type="term" value="P:phosphatidylinositol-mediated signaling"/>
    <property type="evidence" value="ECO:0007669"/>
    <property type="project" value="TreeGrafter"/>
</dbReference>
<evidence type="ECO:0000256" key="9">
    <source>
        <dbReference type="ARBA" id="ARBA00012513"/>
    </source>
</evidence>
<feature type="domain" description="PI3K/PI4K catalytic" evidence="36">
    <location>
        <begin position="804"/>
        <end position="1087"/>
    </location>
</feature>
<evidence type="ECO:0000259" key="39">
    <source>
        <dbReference type="PROSITE" id="PS51546"/>
    </source>
</evidence>
<dbReference type="SUPFAM" id="SSF56112">
    <property type="entry name" value="Protein kinase-like (PK-like)"/>
    <property type="match status" value="1"/>
</dbReference>
<dbReference type="Gene3D" id="3.30.1010.10">
    <property type="entry name" value="Phosphatidylinositol 3-kinase Catalytic Subunit, Chain A, domain 4"/>
    <property type="match status" value="1"/>
</dbReference>
<dbReference type="GO" id="GO:0006935">
    <property type="term" value="P:chemotaxis"/>
    <property type="evidence" value="ECO:0007669"/>
    <property type="project" value="UniProtKB-KW"/>
</dbReference>
<dbReference type="PROSITE" id="PS51546">
    <property type="entry name" value="PI3K_RBD"/>
    <property type="match status" value="1"/>
</dbReference>
<evidence type="ECO:0000256" key="27">
    <source>
        <dbReference type="ARBA" id="ARBA00029297"/>
    </source>
</evidence>
<dbReference type="PROSITE" id="PS51544">
    <property type="entry name" value="PI3K_ABD"/>
    <property type="match status" value="1"/>
</dbReference>
<reference evidence="41" key="3">
    <citation type="submission" date="2025-09" db="UniProtKB">
        <authorList>
            <consortium name="Ensembl"/>
        </authorList>
    </citation>
    <scope>IDENTIFICATION</scope>
</reference>
<dbReference type="FunFam" id="1.25.40.70:FF:000006">
    <property type="entry name" value="Phosphatidylinositol 4,5-bisphosphate 3-kinase catalytic subunit gamma isoform"/>
    <property type="match status" value="1"/>
</dbReference>
<evidence type="ECO:0000256" key="21">
    <source>
        <dbReference type="ARBA" id="ARBA00022859"/>
    </source>
</evidence>
<dbReference type="GO" id="GO:0046934">
    <property type="term" value="F:1-phosphatidylinositol-4,5-bisphosphate 3-kinase activity"/>
    <property type="evidence" value="ECO:0007669"/>
    <property type="project" value="UniProtKB-EC"/>
</dbReference>
<dbReference type="GO" id="GO:0016477">
    <property type="term" value="P:cell migration"/>
    <property type="evidence" value="ECO:0007669"/>
    <property type="project" value="TreeGrafter"/>
</dbReference>
<dbReference type="Pfam" id="PF19710">
    <property type="entry name" value="PIK3CG_ABD"/>
    <property type="match status" value="1"/>
</dbReference>
<evidence type="ECO:0000256" key="23">
    <source>
        <dbReference type="ARBA" id="ARBA00023136"/>
    </source>
</evidence>